<dbReference type="OrthoDB" id="289228at2759"/>
<accession>A0A9Q0XG91</accession>
<comment type="caution">
    <text evidence="2">The sequence shown here is derived from an EMBL/GenBank/DDBJ whole genome shotgun (WGS) entry which is preliminary data.</text>
</comment>
<reference evidence="2" key="1">
    <citation type="journal article" date="2023" name="DNA Res.">
        <title>Chromosome-level genome assembly of Phrynocephalus forsythii using third-generation DNA sequencing and Hi-C analysis.</title>
        <authorList>
            <person name="Qi Y."/>
            <person name="Zhao W."/>
            <person name="Zhao Y."/>
            <person name="Niu C."/>
            <person name="Cao S."/>
            <person name="Zhang Y."/>
        </authorList>
    </citation>
    <scope>NUCLEOTIDE SEQUENCE</scope>
    <source>
        <tissue evidence="2">Muscle</tissue>
    </source>
</reference>
<sequence>MIEQWGTSQEGKGPKSILDVDPEAQTLLEMIGKTRQSDGLRVPDEDGDNDTE</sequence>
<dbReference type="Proteomes" id="UP001142489">
    <property type="component" value="Unassembled WGS sequence"/>
</dbReference>
<evidence type="ECO:0000256" key="1">
    <source>
        <dbReference type="SAM" id="MobiDB-lite"/>
    </source>
</evidence>
<organism evidence="2 3">
    <name type="scientific">Phrynocephalus forsythii</name>
    <dbReference type="NCBI Taxonomy" id="171643"/>
    <lineage>
        <taxon>Eukaryota</taxon>
        <taxon>Metazoa</taxon>
        <taxon>Chordata</taxon>
        <taxon>Craniata</taxon>
        <taxon>Vertebrata</taxon>
        <taxon>Euteleostomi</taxon>
        <taxon>Lepidosauria</taxon>
        <taxon>Squamata</taxon>
        <taxon>Bifurcata</taxon>
        <taxon>Unidentata</taxon>
        <taxon>Episquamata</taxon>
        <taxon>Toxicofera</taxon>
        <taxon>Iguania</taxon>
        <taxon>Acrodonta</taxon>
        <taxon>Agamidae</taxon>
        <taxon>Agaminae</taxon>
        <taxon>Phrynocephalus</taxon>
    </lineage>
</organism>
<proteinExistence type="predicted"/>
<evidence type="ECO:0000313" key="2">
    <source>
        <dbReference type="EMBL" id="KAJ7311873.1"/>
    </source>
</evidence>
<name>A0A9Q0XG91_9SAUR</name>
<dbReference type="EMBL" id="JAPFRF010000013">
    <property type="protein sequence ID" value="KAJ7311873.1"/>
    <property type="molecule type" value="Genomic_DNA"/>
</dbReference>
<dbReference type="AlphaFoldDB" id="A0A9Q0XG91"/>
<feature type="compositionally biased region" description="Basic and acidic residues" evidence="1">
    <location>
        <begin position="35"/>
        <end position="44"/>
    </location>
</feature>
<feature type="compositionally biased region" description="Polar residues" evidence="1">
    <location>
        <begin position="1"/>
        <end position="10"/>
    </location>
</feature>
<gene>
    <name evidence="2" type="ORF">JRQ81_006188</name>
</gene>
<keyword evidence="3" id="KW-1185">Reference proteome</keyword>
<feature type="region of interest" description="Disordered" evidence="1">
    <location>
        <begin position="1"/>
        <end position="52"/>
    </location>
</feature>
<protein>
    <submittedName>
        <fullName evidence="2">Uncharacterized protein</fullName>
    </submittedName>
</protein>
<evidence type="ECO:0000313" key="3">
    <source>
        <dbReference type="Proteomes" id="UP001142489"/>
    </source>
</evidence>